<organism evidence="5 6">
    <name type="scientific">Cymbomonas tetramitiformis</name>
    <dbReference type="NCBI Taxonomy" id="36881"/>
    <lineage>
        <taxon>Eukaryota</taxon>
        <taxon>Viridiplantae</taxon>
        <taxon>Chlorophyta</taxon>
        <taxon>Pyramimonadophyceae</taxon>
        <taxon>Pyramimonadales</taxon>
        <taxon>Pyramimonadaceae</taxon>
        <taxon>Cymbomonas</taxon>
    </lineage>
</organism>
<feature type="compositionally biased region" description="Basic and acidic residues" evidence="4">
    <location>
        <begin position="539"/>
        <end position="548"/>
    </location>
</feature>
<dbReference type="PROSITE" id="PS50297">
    <property type="entry name" value="ANK_REP_REGION"/>
    <property type="match status" value="3"/>
</dbReference>
<feature type="repeat" description="ANK" evidence="3">
    <location>
        <begin position="127"/>
        <end position="150"/>
    </location>
</feature>
<feature type="repeat" description="ANK" evidence="3">
    <location>
        <begin position="195"/>
        <end position="219"/>
    </location>
</feature>
<comment type="caution">
    <text evidence="5">The sequence shown here is derived from an EMBL/GenBank/DDBJ whole genome shotgun (WGS) entry which is preliminary data.</text>
</comment>
<dbReference type="Pfam" id="PF12796">
    <property type="entry name" value="Ank_2"/>
    <property type="match status" value="2"/>
</dbReference>
<gene>
    <name evidence="5" type="ORF">CYMTET_35353</name>
</gene>
<feature type="compositionally biased region" description="Polar residues" evidence="4">
    <location>
        <begin position="510"/>
        <end position="537"/>
    </location>
</feature>
<dbReference type="InterPro" id="IPR036770">
    <property type="entry name" value="Ankyrin_rpt-contain_sf"/>
</dbReference>
<dbReference type="Pfam" id="PF00023">
    <property type="entry name" value="Ank"/>
    <property type="match status" value="2"/>
</dbReference>
<dbReference type="Gene3D" id="1.25.40.20">
    <property type="entry name" value="Ankyrin repeat-containing domain"/>
    <property type="match status" value="3"/>
</dbReference>
<evidence type="ECO:0000256" key="1">
    <source>
        <dbReference type="ARBA" id="ARBA00022737"/>
    </source>
</evidence>
<dbReference type="Pfam" id="PF13637">
    <property type="entry name" value="Ank_4"/>
    <property type="match status" value="1"/>
</dbReference>
<evidence type="ECO:0000256" key="3">
    <source>
        <dbReference type="PROSITE-ProRule" id="PRU00023"/>
    </source>
</evidence>
<dbReference type="SMART" id="SM00248">
    <property type="entry name" value="ANK"/>
    <property type="match status" value="11"/>
</dbReference>
<sequence length="633" mass="70268">MRAAPEESALLLLSAGCFLRQEGWTALIGAVDARKAEVVKLLLEQPQTDVNVVNAVRSFRGPSGLNVPQQVVATCLMHLAEFPSSSWSQLNGWCGWWAQNWTALSRASWHGDAQLVELLLSSKKIDNSMTPLFQAVRQGHIPVVKLLLKHPNIDPNRPAKEGKTALQQACCQSSPTLVDLVVRNKNTDVNSVDMYGMTALHEAATRGHVQLLKTLLKRGDMDCNPRDLQGRTPFWMACNCGDDNIESVNLMLKCEKVDVNVADDNTRTALMQACEVGNLNILAALLEHADIDVNAGDKNGVRPLHLACLRGQKELVKLLLKRSSLDVSVQTLDGETPIAAAIEYGTRNMVVLRLLVMHRGTELNRGDRCNRTPLWRASSLGYAPMVELLLQQKQVDPNRIDMELGCTPLFIAAANGHKQVMTSLLKHARTDIHFPDREGRTPLDVDRTNTIYDWVNRDTPYVKEKLPQDKNKRKKPVFAEAVRTVSMKEKAQKQKRKSVSTTGPMILPKLTSTTAKPSSHSWFETESGTGDENSALQGNRDRQARDWQARSSGQDVSLPDLPRSPDYTSKMQRKDHPAEVTNFPNIQNPGGGSPVNGRQAGKHKEQWGEDLLIDDDDPPENVKRSPGLKGSWM</sequence>
<dbReference type="InterPro" id="IPR002110">
    <property type="entry name" value="Ankyrin_rpt"/>
</dbReference>
<evidence type="ECO:0000313" key="5">
    <source>
        <dbReference type="EMBL" id="KAK3255464.1"/>
    </source>
</evidence>
<proteinExistence type="predicted"/>
<keyword evidence="2 3" id="KW-0040">ANK repeat</keyword>
<dbReference type="PANTHER" id="PTHR24198:SF165">
    <property type="entry name" value="ANKYRIN REPEAT-CONTAINING PROTEIN-RELATED"/>
    <property type="match status" value="1"/>
</dbReference>
<keyword evidence="6" id="KW-1185">Reference proteome</keyword>
<dbReference type="AlphaFoldDB" id="A0AAE0F9G8"/>
<reference evidence="5 6" key="1">
    <citation type="journal article" date="2015" name="Genome Biol. Evol.">
        <title>Comparative Genomics of a Bacterivorous Green Alga Reveals Evolutionary Causalities and Consequences of Phago-Mixotrophic Mode of Nutrition.</title>
        <authorList>
            <person name="Burns J.A."/>
            <person name="Paasch A."/>
            <person name="Narechania A."/>
            <person name="Kim E."/>
        </authorList>
    </citation>
    <scope>NUCLEOTIDE SEQUENCE [LARGE SCALE GENOMIC DNA]</scope>
    <source>
        <strain evidence="5 6">PLY_AMNH</strain>
    </source>
</reference>
<dbReference type="PROSITE" id="PS50088">
    <property type="entry name" value="ANK_REPEAT"/>
    <property type="match status" value="3"/>
</dbReference>
<evidence type="ECO:0000256" key="4">
    <source>
        <dbReference type="SAM" id="MobiDB-lite"/>
    </source>
</evidence>
<feature type="region of interest" description="Disordered" evidence="4">
    <location>
        <begin position="484"/>
        <end position="633"/>
    </location>
</feature>
<keyword evidence="1" id="KW-0677">Repeat</keyword>
<dbReference type="SUPFAM" id="SSF48403">
    <property type="entry name" value="Ankyrin repeat"/>
    <property type="match status" value="1"/>
</dbReference>
<dbReference type="EMBL" id="LGRX02022570">
    <property type="protein sequence ID" value="KAK3255464.1"/>
    <property type="molecule type" value="Genomic_DNA"/>
</dbReference>
<protein>
    <submittedName>
        <fullName evidence="5">Uncharacterized protein</fullName>
    </submittedName>
</protein>
<accession>A0AAE0F9G8</accession>
<feature type="repeat" description="ANK" evidence="3">
    <location>
        <begin position="299"/>
        <end position="324"/>
    </location>
</feature>
<dbReference type="PANTHER" id="PTHR24198">
    <property type="entry name" value="ANKYRIN REPEAT AND PROTEIN KINASE DOMAIN-CONTAINING PROTEIN"/>
    <property type="match status" value="1"/>
</dbReference>
<evidence type="ECO:0000313" key="6">
    <source>
        <dbReference type="Proteomes" id="UP001190700"/>
    </source>
</evidence>
<evidence type="ECO:0000256" key="2">
    <source>
        <dbReference type="ARBA" id="ARBA00023043"/>
    </source>
</evidence>
<name>A0AAE0F9G8_9CHLO</name>
<dbReference type="Proteomes" id="UP001190700">
    <property type="component" value="Unassembled WGS sequence"/>
</dbReference>